<sequence length="161" mass="16964">MKIPGQFSTQINTLKDRRPNIENLALSLMLDPEGAFAFFRNQIRTVSYRGRSRDTDAVLEAGAGNDHDKAVGLSALLSLIGYDSGLVSAPMPAEMAAKIEQGACGGAGDSAPEIWRLVGLPGNSMARVAQRAQTNFGALSVVIPEGTLHEMAPGGVNSEQP</sequence>
<evidence type="ECO:0000313" key="1">
    <source>
        <dbReference type="EMBL" id="MFB9232205.1"/>
    </source>
</evidence>
<dbReference type="EMBL" id="JBHMEA010000039">
    <property type="protein sequence ID" value="MFB9232205.1"/>
    <property type="molecule type" value="Genomic_DNA"/>
</dbReference>
<dbReference type="RefSeq" id="WP_213888144.1">
    <property type="nucleotide sequence ID" value="NZ_JAGFNU010000002.1"/>
</dbReference>
<keyword evidence="2" id="KW-1185">Reference proteome</keyword>
<accession>A0ABV5JGI3</accession>
<dbReference type="Proteomes" id="UP001589683">
    <property type="component" value="Unassembled WGS sequence"/>
</dbReference>
<reference evidence="1 2" key="1">
    <citation type="submission" date="2024-09" db="EMBL/GenBank/DDBJ databases">
        <authorList>
            <person name="Sun Q."/>
            <person name="Mori K."/>
        </authorList>
    </citation>
    <scope>NUCLEOTIDE SEQUENCE [LARGE SCALE GENOMIC DNA]</scope>
    <source>
        <strain evidence="1 2">CECT 8726</strain>
    </source>
</reference>
<proteinExistence type="predicted"/>
<name>A0ABV5JGI3_9RHOB</name>
<organism evidence="1 2">
    <name type="scientific">Pseudohalocynthiibacter aestuariivivens</name>
    <dbReference type="NCBI Taxonomy" id="1591409"/>
    <lineage>
        <taxon>Bacteria</taxon>
        <taxon>Pseudomonadati</taxon>
        <taxon>Pseudomonadota</taxon>
        <taxon>Alphaproteobacteria</taxon>
        <taxon>Rhodobacterales</taxon>
        <taxon>Paracoccaceae</taxon>
        <taxon>Pseudohalocynthiibacter</taxon>
    </lineage>
</organism>
<gene>
    <name evidence="1" type="ORF">ACFFUT_10465</name>
</gene>
<comment type="caution">
    <text evidence="1">The sequence shown here is derived from an EMBL/GenBank/DDBJ whole genome shotgun (WGS) entry which is preliminary data.</text>
</comment>
<protein>
    <submittedName>
        <fullName evidence="1">Uncharacterized protein</fullName>
    </submittedName>
</protein>
<evidence type="ECO:0000313" key="2">
    <source>
        <dbReference type="Proteomes" id="UP001589683"/>
    </source>
</evidence>